<sequence>GLVIYPNSIPKQRHKEVAMEMYRKGINELESGINVDCMGRGEAYERAMRLQDKMKTNLIMAKERLEMLESLIHLQQLELDEPFLSSLHPPSVSPLPRYSHHRPSSPQRSNNSSRGVGGGGGRTALPILTHASTTNKPKARVAPQVMGMSEAPPGKSKSSSPERRNVNIQSHKPSQ</sequence>
<organism evidence="2 3">
    <name type="scientific">Meganyctiphanes norvegica</name>
    <name type="common">Northern krill</name>
    <name type="synonym">Thysanopoda norvegica</name>
    <dbReference type="NCBI Taxonomy" id="48144"/>
    <lineage>
        <taxon>Eukaryota</taxon>
        <taxon>Metazoa</taxon>
        <taxon>Ecdysozoa</taxon>
        <taxon>Arthropoda</taxon>
        <taxon>Crustacea</taxon>
        <taxon>Multicrustacea</taxon>
        <taxon>Malacostraca</taxon>
        <taxon>Eumalacostraca</taxon>
        <taxon>Eucarida</taxon>
        <taxon>Euphausiacea</taxon>
        <taxon>Euphausiidae</taxon>
        <taxon>Meganyctiphanes</taxon>
    </lineage>
</organism>
<feature type="compositionally biased region" description="Low complexity" evidence="1">
    <location>
        <begin position="104"/>
        <end position="114"/>
    </location>
</feature>
<evidence type="ECO:0008006" key="4">
    <source>
        <dbReference type="Google" id="ProtNLM"/>
    </source>
</evidence>
<name>A0AAV2R758_MEGNR</name>
<dbReference type="Proteomes" id="UP001497623">
    <property type="component" value="Unassembled WGS sequence"/>
</dbReference>
<comment type="caution">
    <text evidence="2">The sequence shown here is derived from an EMBL/GenBank/DDBJ whole genome shotgun (WGS) entry which is preliminary data.</text>
</comment>
<feature type="compositionally biased region" description="Polar residues" evidence="1">
    <location>
        <begin position="166"/>
        <end position="175"/>
    </location>
</feature>
<evidence type="ECO:0000313" key="3">
    <source>
        <dbReference type="Proteomes" id="UP001497623"/>
    </source>
</evidence>
<feature type="region of interest" description="Disordered" evidence="1">
    <location>
        <begin position="88"/>
        <end position="175"/>
    </location>
</feature>
<dbReference type="Gene3D" id="1.20.58.80">
    <property type="entry name" value="Phosphotransferase system, lactose/cellobiose-type IIA subunit"/>
    <property type="match status" value="1"/>
</dbReference>
<dbReference type="EMBL" id="CAXKWB010017589">
    <property type="protein sequence ID" value="CAL4119337.1"/>
    <property type="molecule type" value="Genomic_DNA"/>
</dbReference>
<accession>A0AAV2R758</accession>
<evidence type="ECO:0000313" key="2">
    <source>
        <dbReference type="EMBL" id="CAL4119337.1"/>
    </source>
</evidence>
<keyword evidence="3" id="KW-1185">Reference proteome</keyword>
<feature type="non-terminal residue" evidence="2">
    <location>
        <position position="1"/>
    </location>
</feature>
<feature type="non-terminal residue" evidence="2">
    <location>
        <position position="175"/>
    </location>
</feature>
<evidence type="ECO:0000256" key="1">
    <source>
        <dbReference type="SAM" id="MobiDB-lite"/>
    </source>
</evidence>
<reference evidence="2 3" key="1">
    <citation type="submission" date="2024-05" db="EMBL/GenBank/DDBJ databases">
        <authorList>
            <person name="Wallberg A."/>
        </authorList>
    </citation>
    <scope>NUCLEOTIDE SEQUENCE [LARGE SCALE GENOMIC DNA]</scope>
</reference>
<proteinExistence type="predicted"/>
<dbReference type="AlphaFoldDB" id="A0AAV2R758"/>
<gene>
    <name evidence="2" type="ORF">MNOR_LOCUS21650</name>
</gene>
<protein>
    <recommendedName>
        <fullName evidence="4">Spastin</fullName>
    </recommendedName>
</protein>